<dbReference type="Proteomes" id="UP000386466">
    <property type="component" value="Unassembled WGS sequence"/>
</dbReference>
<name>A0A485P998_LYNPA</name>
<accession>A0A485P998</accession>
<reference evidence="2 3" key="1">
    <citation type="submission" date="2019-01" db="EMBL/GenBank/DDBJ databases">
        <authorList>
            <person name="Alioto T."/>
            <person name="Alioto T."/>
        </authorList>
    </citation>
    <scope>NUCLEOTIDE SEQUENCE [LARGE SCALE GENOMIC DNA]</scope>
</reference>
<feature type="region of interest" description="Disordered" evidence="1">
    <location>
        <begin position="1"/>
        <end position="53"/>
    </location>
</feature>
<gene>
    <name evidence="2" type="ORF">LYPA_23C009712</name>
</gene>
<keyword evidence="3" id="KW-1185">Reference proteome</keyword>
<evidence type="ECO:0000313" key="3">
    <source>
        <dbReference type="Proteomes" id="UP000386466"/>
    </source>
</evidence>
<dbReference type="EMBL" id="CAAGRJ010030061">
    <property type="protein sequence ID" value="VFV41257.1"/>
    <property type="molecule type" value="Genomic_DNA"/>
</dbReference>
<feature type="compositionally biased region" description="Basic and acidic residues" evidence="1">
    <location>
        <begin position="1"/>
        <end position="12"/>
    </location>
</feature>
<protein>
    <submittedName>
        <fullName evidence="2">Uncharacterized protein</fullName>
    </submittedName>
</protein>
<evidence type="ECO:0000313" key="2">
    <source>
        <dbReference type="EMBL" id="VFV41257.1"/>
    </source>
</evidence>
<proteinExistence type="predicted"/>
<organism evidence="2 3">
    <name type="scientific">Lynx pardinus</name>
    <name type="common">Iberian lynx</name>
    <name type="synonym">Felis pardina</name>
    <dbReference type="NCBI Taxonomy" id="191816"/>
    <lineage>
        <taxon>Eukaryota</taxon>
        <taxon>Metazoa</taxon>
        <taxon>Chordata</taxon>
        <taxon>Craniata</taxon>
        <taxon>Vertebrata</taxon>
        <taxon>Euteleostomi</taxon>
        <taxon>Mammalia</taxon>
        <taxon>Eutheria</taxon>
        <taxon>Laurasiatheria</taxon>
        <taxon>Carnivora</taxon>
        <taxon>Feliformia</taxon>
        <taxon>Felidae</taxon>
        <taxon>Felinae</taxon>
        <taxon>Lynx</taxon>
    </lineage>
</organism>
<dbReference type="AlphaFoldDB" id="A0A485P998"/>
<evidence type="ECO:0000256" key="1">
    <source>
        <dbReference type="SAM" id="MobiDB-lite"/>
    </source>
</evidence>
<sequence>MREDTFMAERLHGAPRSSLVKPHTPPLCEEPGERSESSRVQQKQHSVAEKEKG</sequence>